<keyword evidence="2" id="KW-1185">Reference proteome</keyword>
<proteinExistence type="predicted"/>
<name>A0A0M8MDD2_9FLAO</name>
<dbReference type="EMBL" id="LIYD01000005">
    <property type="protein sequence ID" value="KOS07835.1"/>
    <property type="molecule type" value="Genomic_DNA"/>
</dbReference>
<protein>
    <recommendedName>
        <fullName evidence="3">DUF4595 domain-containing protein</fullName>
    </recommendedName>
</protein>
<reference evidence="1 2" key="1">
    <citation type="submission" date="2015-08" db="EMBL/GenBank/DDBJ databases">
        <title>Whole genome sequence of Flavobacterium akiainvivens IK-1T, from decaying Wikstroemia oahuensis, an endemic Hawaiian shrub.</title>
        <authorList>
            <person name="Wan X."/>
            <person name="Hou S."/>
            <person name="Saito J."/>
            <person name="Donachie S."/>
        </authorList>
    </citation>
    <scope>NUCLEOTIDE SEQUENCE [LARGE SCALE GENOMIC DNA]</scope>
    <source>
        <strain evidence="1 2">IK-1</strain>
    </source>
</reference>
<dbReference type="AlphaFoldDB" id="A0A0M8MDD2"/>
<dbReference type="Proteomes" id="UP000037755">
    <property type="component" value="Unassembled WGS sequence"/>
</dbReference>
<evidence type="ECO:0000313" key="2">
    <source>
        <dbReference type="Proteomes" id="UP000037755"/>
    </source>
</evidence>
<accession>A0A0M8MDD2</accession>
<dbReference type="STRING" id="1202724.AM493_18570"/>
<dbReference type="PATRIC" id="fig|1202724.3.peg.3855"/>
<organism evidence="1 2">
    <name type="scientific">Flavobacterium akiainvivens</name>
    <dbReference type="NCBI Taxonomy" id="1202724"/>
    <lineage>
        <taxon>Bacteria</taxon>
        <taxon>Pseudomonadati</taxon>
        <taxon>Bacteroidota</taxon>
        <taxon>Flavobacteriia</taxon>
        <taxon>Flavobacteriales</taxon>
        <taxon>Flavobacteriaceae</taxon>
        <taxon>Flavobacterium</taxon>
    </lineage>
</organism>
<evidence type="ECO:0008006" key="3">
    <source>
        <dbReference type="Google" id="ProtNLM"/>
    </source>
</evidence>
<comment type="caution">
    <text evidence="1">The sequence shown here is derived from an EMBL/GenBank/DDBJ whole genome shotgun (WGS) entry which is preliminary data.</text>
</comment>
<evidence type="ECO:0000313" key="1">
    <source>
        <dbReference type="EMBL" id="KOS07835.1"/>
    </source>
</evidence>
<sequence>MVAALAFTSCADDDLPYNPGEETGEVLLRQMVVTPASGQSITSQYTYDGDRITAVSHSNSTNESYSYATNGALTEVRYYEEGNLVRKSTFEYAASGAFNAVVHMYYDIANPANNHAERFTYAIAGQDITVVKYTGDEQSQTVEDQTFVLKVINNNITAITGDIEASYSFDFQASPLSNVADFGVMYLADLQGGINNVITATEEGVQTTANYQYTSDGYPAQATVTTAGQTYTVTYTY</sequence>
<gene>
    <name evidence="1" type="ORF">AM493_18570</name>
</gene>